<dbReference type="InterPro" id="IPR011990">
    <property type="entry name" value="TPR-like_helical_dom_sf"/>
</dbReference>
<dbReference type="EMBL" id="CAUYUJ010000787">
    <property type="protein sequence ID" value="CAK0792569.1"/>
    <property type="molecule type" value="Genomic_DNA"/>
</dbReference>
<feature type="region of interest" description="Disordered" evidence="2">
    <location>
        <begin position="1"/>
        <end position="34"/>
    </location>
</feature>
<dbReference type="Pfam" id="PF13812">
    <property type="entry name" value="PPR_3"/>
    <property type="match status" value="2"/>
</dbReference>
<accession>A0ABN9PJ28</accession>
<sequence>MQSRRHHPQRCDQRVREERSVAAGSGASERDVGGETGAQCDYSAGISACEKGGQWQRALSLLSEMWEAKLEPNVIPWVTYNAGISACGKGEQWQRAGELFCEMWEAKLEPDVISYTAGIGAWQQALALLGEMSEAKLEPNVISYSAGISACETGGRWQQALALLGEMSAARIETNVVIYTGGISACEEGGSVAVGSCAAPRDVGGEGRDQSHQLQLRDPRVQEGRAVAAGCGTGQRDVAGENGARRLSYCAVIDACEQCVQWHRALALLIEM</sequence>
<evidence type="ECO:0000313" key="3">
    <source>
        <dbReference type="EMBL" id="CAK0792569.1"/>
    </source>
</evidence>
<protein>
    <recommendedName>
        <fullName evidence="5">Pentatricopeptide repeat-containing protein, chloroplastic</fullName>
    </recommendedName>
</protein>
<dbReference type="Proteomes" id="UP001189429">
    <property type="component" value="Unassembled WGS sequence"/>
</dbReference>
<comment type="caution">
    <text evidence="3">The sequence shown here is derived from an EMBL/GenBank/DDBJ whole genome shotgun (WGS) entry which is preliminary data.</text>
</comment>
<dbReference type="PROSITE" id="PS51375">
    <property type="entry name" value="PPR"/>
    <property type="match status" value="1"/>
</dbReference>
<dbReference type="NCBIfam" id="TIGR00756">
    <property type="entry name" value="PPR"/>
    <property type="match status" value="2"/>
</dbReference>
<dbReference type="InterPro" id="IPR002885">
    <property type="entry name" value="PPR_rpt"/>
</dbReference>
<dbReference type="Pfam" id="PF01535">
    <property type="entry name" value="PPR"/>
    <property type="match status" value="1"/>
</dbReference>
<dbReference type="Gene3D" id="1.25.40.10">
    <property type="entry name" value="Tetratricopeptide repeat domain"/>
    <property type="match status" value="1"/>
</dbReference>
<organism evidence="3 4">
    <name type="scientific">Prorocentrum cordatum</name>
    <dbReference type="NCBI Taxonomy" id="2364126"/>
    <lineage>
        <taxon>Eukaryota</taxon>
        <taxon>Sar</taxon>
        <taxon>Alveolata</taxon>
        <taxon>Dinophyceae</taxon>
        <taxon>Prorocentrales</taxon>
        <taxon>Prorocentraceae</taxon>
        <taxon>Prorocentrum</taxon>
    </lineage>
</organism>
<dbReference type="PANTHER" id="PTHR47938:SF35">
    <property type="entry name" value="PENTATRICOPEPTIDE REPEAT-CONTAINING PROTEIN 4, MITOCHONDRIAL-RELATED"/>
    <property type="match status" value="1"/>
</dbReference>
<name>A0ABN9PJ28_9DINO</name>
<gene>
    <name evidence="3" type="ORF">PCOR1329_LOCUS3109</name>
</gene>
<feature type="compositionally biased region" description="Basic and acidic residues" evidence="2">
    <location>
        <begin position="9"/>
        <end position="20"/>
    </location>
</feature>
<evidence type="ECO:0000256" key="1">
    <source>
        <dbReference type="PROSITE-ProRule" id="PRU00708"/>
    </source>
</evidence>
<evidence type="ECO:0000313" key="4">
    <source>
        <dbReference type="Proteomes" id="UP001189429"/>
    </source>
</evidence>
<evidence type="ECO:0008006" key="5">
    <source>
        <dbReference type="Google" id="ProtNLM"/>
    </source>
</evidence>
<evidence type="ECO:0000256" key="2">
    <source>
        <dbReference type="SAM" id="MobiDB-lite"/>
    </source>
</evidence>
<reference evidence="3" key="1">
    <citation type="submission" date="2023-10" db="EMBL/GenBank/DDBJ databases">
        <authorList>
            <person name="Chen Y."/>
            <person name="Shah S."/>
            <person name="Dougan E. K."/>
            <person name="Thang M."/>
            <person name="Chan C."/>
        </authorList>
    </citation>
    <scope>NUCLEOTIDE SEQUENCE [LARGE SCALE GENOMIC DNA]</scope>
</reference>
<proteinExistence type="predicted"/>
<dbReference type="PANTHER" id="PTHR47938">
    <property type="entry name" value="RESPIRATORY COMPLEX I CHAPERONE (CIA84), PUTATIVE (AFU_ORTHOLOGUE AFUA_2G06020)-RELATED"/>
    <property type="match status" value="1"/>
</dbReference>
<feature type="repeat" description="PPR" evidence="1">
    <location>
        <begin position="76"/>
        <end position="110"/>
    </location>
</feature>
<keyword evidence="4" id="KW-1185">Reference proteome</keyword>